<protein>
    <submittedName>
        <fullName evidence="1">Uncharacterized protein</fullName>
    </submittedName>
</protein>
<dbReference type="InterPro" id="IPR058600">
    <property type="entry name" value="YhjD-like"/>
</dbReference>
<sequence length="116" mass="13798">MTTVTDEDIKIIHDYIIQNLTIRSLQRELKDVETSNDRMKRFYISANQYQESQALKELKELRKEMNKRGLRIVGEHSAVNGIIEFRYLCRGVPSNLSLQDKELNKLIEEKRFELLR</sequence>
<evidence type="ECO:0000313" key="2">
    <source>
        <dbReference type="Proteomes" id="UP000188613"/>
    </source>
</evidence>
<name>A0A1V2A6D6_9BACI</name>
<dbReference type="AlphaFoldDB" id="A0A1V2A6D6"/>
<keyword evidence="2" id="KW-1185">Reference proteome</keyword>
<organism evidence="1 2">
    <name type="scientific">Domibacillus epiphyticus</name>
    <dbReference type="NCBI Taxonomy" id="1714355"/>
    <lineage>
        <taxon>Bacteria</taxon>
        <taxon>Bacillati</taxon>
        <taxon>Bacillota</taxon>
        <taxon>Bacilli</taxon>
        <taxon>Bacillales</taxon>
        <taxon>Bacillaceae</taxon>
        <taxon>Domibacillus</taxon>
    </lineage>
</organism>
<dbReference type="EMBL" id="MSFI01000021">
    <property type="protein sequence ID" value="OMP66384.1"/>
    <property type="molecule type" value="Genomic_DNA"/>
</dbReference>
<gene>
    <name evidence="1" type="ORF">BTO28_13075</name>
</gene>
<proteinExistence type="predicted"/>
<reference evidence="1 2" key="1">
    <citation type="submission" date="2016-12" db="EMBL/GenBank/DDBJ databases">
        <title>Domibacillus sp. SAB 38T whole genome sequencing.</title>
        <authorList>
            <person name="Verma A."/>
            <person name="Ojha A.K."/>
            <person name="Krishnamurthi S."/>
        </authorList>
    </citation>
    <scope>NUCLEOTIDE SEQUENCE [LARGE SCALE GENOMIC DNA]</scope>
    <source>
        <strain evidence="1 2">SAB 38</strain>
    </source>
</reference>
<dbReference type="Pfam" id="PF26325">
    <property type="entry name" value="YhjD"/>
    <property type="match status" value="1"/>
</dbReference>
<comment type="caution">
    <text evidence="1">The sequence shown here is derived from an EMBL/GenBank/DDBJ whole genome shotgun (WGS) entry which is preliminary data.</text>
</comment>
<evidence type="ECO:0000313" key="1">
    <source>
        <dbReference type="EMBL" id="OMP66384.1"/>
    </source>
</evidence>
<dbReference type="Proteomes" id="UP000188613">
    <property type="component" value="Unassembled WGS sequence"/>
</dbReference>
<dbReference type="RefSeq" id="WP_076766964.1">
    <property type="nucleotide sequence ID" value="NZ_MSFI01000021.1"/>
</dbReference>
<accession>A0A1V2A6D6</accession>
<dbReference type="OrthoDB" id="2969301at2"/>